<evidence type="ECO:0000313" key="8">
    <source>
        <dbReference type="EMBL" id="PHU36356.1"/>
    </source>
</evidence>
<dbReference type="Gene3D" id="3.20.20.70">
    <property type="entry name" value="Aldolase class I"/>
    <property type="match status" value="1"/>
</dbReference>
<sequence length="198" mass="22243">MAEILYKYKDSVYANITNKCNCRCTFCIRFLKDGIGDTDTLWHQENPSKEEVLAAIRNYDFTGHDELVFCGYGEPTCALDILLAAAKVAKEEKGLKTRLNTNGLGCEENHGNIVPQLAEVIDSVSISLNAPNAQAYEKVTRPLVPSAFDKMVEFAKLCRDAIKEVKWSIVDVLPENQIEECRQLSEDTGIPLRIRHFS</sequence>
<evidence type="ECO:0000259" key="7">
    <source>
        <dbReference type="PROSITE" id="PS51918"/>
    </source>
</evidence>
<evidence type="ECO:0000256" key="6">
    <source>
        <dbReference type="ARBA" id="ARBA00023014"/>
    </source>
</evidence>
<dbReference type="SFLD" id="SFLDG01067">
    <property type="entry name" value="SPASM/twitch_domain_containing"/>
    <property type="match status" value="1"/>
</dbReference>
<dbReference type="SFLD" id="SFLDG01111">
    <property type="entry name" value="Uncharacterised_Radical_SAM_Su"/>
    <property type="match status" value="1"/>
</dbReference>
<evidence type="ECO:0000256" key="3">
    <source>
        <dbReference type="ARBA" id="ARBA00022691"/>
    </source>
</evidence>
<evidence type="ECO:0000256" key="2">
    <source>
        <dbReference type="ARBA" id="ARBA00022485"/>
    </source>
</evidence>
<dbReference type="PANTHER" id="PTHR30352:SF5">
    <property type="entry name" value="PYRUVATE FORMATE-LYASE 1-ACTIVATING ENZYME"/>
    <property type="match status" value="1"/>
</dbReference>
<dbReference type="InterPro" id="IPR023821">
    <property type="entry name" value="rSAM_TatD-assoc"/>
</dbReference>
<dbReference type="PANTHER" id="PTHR30352">
    <property type="entry name" value="PYRUVATE FORMATE-LYASE-ACTIVATING ENZYME"/>
    <property type="match status" value="1"/>
</dbReference>
<reference evidence="8 9" key="2">
    <citation type="submission" date="2017-10" db="EMBL/GenBank/DDBJ databases">
        <authorList>
            <person name="Banno H."/>
            <person name="Chua N.-H."/>
        </authorList>
    </citation>
    <scope>NUCLEOTIDE SEQUENCE [LARGE SCALE GENOMIC DNA]</scope>
    <source>
        <strain evidence="8 9">JK623</strain>
    </source>
</reference>
<keyword evidence="9" id="KW-1185">Reference proteome</keyword>
<proteinExistence type="predicted"/>
<keyword evidence="2" id="KW-0004">4Fe-4S</keyword>
<keyword evidence="3" id="KW-0949">S-adenosyl-L-methionine</keyword>
<evidence type="ECO:0000313" key="9">
    <source>
        <dbReference type="Proteomes" id="UP000224563"/>
    </source>
</evidence>
<dbReference type="InterPro" id="IPR034457">
    <property type="entry name" value="Organic_radical-activating"/>
</dbReference>
<dbReference type="SFLD" id="SFLDS00029">
    <property type="entry name" value="Radical_SAM"/>
    <property type="match status" value="1"/>
</dbReference>
<evidence type="ECO:0000256" key="4">
    <source>
        <dbReference type="ARBA" id="ARBA00022723"/>
    </source>
</evidence>
<keyword evidence="5" id="KW-0408">Iron</keyword>
<dbReference type="Pfam" id="PF04055">
    <property type="entry name" value="Radical_SAM"/>
    <property type="match status" value="1"/>
</dbReference>
<accession>A0A2G3DZ91</accession>
<dbReference type="InterPro" id="IPR013785">
    <property type="entry name" value="Aldolase_TIM"/>
</dbReference>
<dbReference type="InterPro" id="IPR007197">
    <property type="entry name" value="rSAM"/>
</dbReference>
<dbReference type="GO" id="GO:0046872">
    <property type="term" value="F:metal ion binding"/>
    <property type="evidence" value="ECO:0007669"/>
    <property type="project" value="UniProtKB-KW"/>
</dbReference>
<dbReference type="EMBL" id="PDYG01000134">
    <property type="protein sequence ID" value="PHU36356.1"/>
    <property type="molecule type" value="Genomic_DNA"/>
</dbReference>
<organism evidence="8 9">
    <name type="scientific">Agathobacter ruminis</name>
    <dbReference type="NCBI Taxonomy" id="1712665"/>
    <lineage>
        <taxon>Bacteria</taxon>
        <taxon>Bacillati</taxon>
        <taxon>Bacillota</taxon>
        <taxon>Clostridia</taxon>
        <taxon>Lachnospirales</taxon>
        <taxon>Lachnospiraceae</taxon>
        <taxon>Agathobacter</taxon>
    </lineage>
</organism>
<comment type="cofactor">
    <cofactor evidence="1">
        <name>[4Fe-4S] cluster</name>
        <dbReference type="ChEBI" id="CHEBI:49883"/>
    </cofactor>
</comment>
<reference evidence="8 9" key="1">
    <citation type="submission" date="2017-10" db="EMBL/GenBank/DDBJ databases">
        <title>Resolving the taxonomy of Roseburia spp., Eubacterium rectale and Agathobacter spp. through phylogenomic analysis.</title>
        <authorList>
            <person name="Sheridan P.O."/>
            <person name="Walker A.W."/>
            <person name="Duncan S.H."/>
            <person name="Scott K.P."/>
            <person name="Toole P.W.O."/>
            <person name="Luis P."/>
            <person name="Flint H.J."/>
        </authorList>
    </citation>
    <scope>NUCLEOTIDE SEQUENCE [LARGE SCALE GENOMIC DNA]</scope>
    <source>
        <strain evidence="8 9">JK623</strain>
    </source>
</reference>
<evidence type="ECO:0000256" key="1">
    <source>
        <dbReference type="ARBA" id="ARBA00001966"/>
    </source>
</evidence>
<keyword evidence="4" id="KW-0479">Metal-binding</keyword>
<gene>
    <name evidence="8" type="ORF">CSX02_12290</name>
</gene>
<feature type="domain" description="Radical SAM core" evidence="7">
    <location>
        <begin position="6"/>
        <end position="198"/>
    </location>
</feature>
<evidence type="ECO:0000256" key="5">
    <source>
        <dbReference type="ARBA" id="ARBA00023004"/>
    </source>
</evidence>
<comment type="caution">
    <text evidence="8">The sequence shown here is derived from an EMBL/GenBank/DDBJ whole genome shotgun (WGS) entry which is preliminary data.</text>
</comment>
<name>A0A2G3DZ91_9FIRM</name>
<dbReference type="GO" id="GO:0051539">
    <property type="term" value="F:4 iron, 4 sulfur cluster binding"/>
    <property type="evidence" value="ECO:0007669"/>
    <property type="project" value="UniProtKB-KW"/>
</dbReference>
<dbReference type="Proteomes" id="UP000224563">
    <property type="component" value="Unassembled WGS sequence"/>
</dbReference>
<dbReference type="SUPFAM" id="SSF102114">
    <property type="entry name" value="Radical SAM enzymes"/>
    <property type="match status" value="1"/>
</dbReference>
<dbReference type="PROSITE" id="PS51918">
    <property type="entry name" value="RADICAL_SAM"/>
    <property type="match status" value="1"/>
</dbReference>
<protein>
    <submittedName>
        <fullName evidence="8">Radical SAM protein</fullName>
    </submittedName>
</protein>
<dbReference type="GO" id="GO:0003824">
    <property type="term" value="F:catalytic activity"/>
    <property type="evidence" value="ECO:0007669"/>
    <property type="project" value="InterPro"/>
</dbReference>
<dbReference type="AlphaFoldDB" id="A0A2G3DZ91"/>
<keyword evidence="6" id="KW-0411">Iron-sulfur</keyword>
<dbReference type="RefSeq" id="WP_099386896.1">
    <property type="nucleotide sequence ID" value="NZ_JANSWH010000042.1"/>
</dbReference>
<dbReference type="NCBIfam" id="TIGR04038">
    <property type="entry name" value="tatD_link_rSAM"/>
    <property type="match status" value="1"/>
</dbReference>
<dbReference type="InterPro" id="IPR058240">
    <property type="entry name" value="rSAM_sf"/>
</dbReference>
<dbReference type="CDD" id="cd01335">
    <property type="entry name" value="Radical_SAM"/>
    <property type="match status" value="1"/>
</dbReference>